<dbReference type="EMBL" id="JAWDGP010006901">
    <property type="protein sequence ID" value="KAK3733431.1"/>
    <property type="molecule type" value="Genomic_DNA"/>
</dbReference>
<protein>
    <submittedName>
        <fullName evidence="2">Uncharacterized protein</fullName>
    </submittedName>
</protein>
<dbReference type="Gene3D" id="3.80.10.10">
    <property type="entry name" value="Ribonuclease Inhibitor"/>
    <property type="match status" value="1"/>
</dbReference>
<gene>
    <name evidence="2" type="ORF">RRG08_057937</name>
</gene>
<comment type="caution">
    <text evidence="2">The sequence shown here is derived from an EMBL/GenBank/DDBJ whole genome shotgun (WGS) entry which is preliminary data.</text>
</comment>
<name>A0AAE1CST8_9GAST</name>
<reference evidence="2" key="1">
    <citation type="journal article" date="2023" name="G3 (Bethesda)">
        <title>A reference genome for the long-term kleptoplast-retaining sea slug Elysia crispata morphotype clarki.</title>
        <authorList>
            <person name="Eastman K.E."/>
            <person name="Pendleton A.L."/>
            <person name="Shaikh M.A."/>
            <person name="Suttiyut T."/>
            <person name="Ogas R."/>
            <person name="Tomko P."/>
            <person name="Gavelis G."/>
            <person name="Widhalm J.R."/>
            <person name="Wisecaver J.H."/>
        </authorList>
    </citation>
    <scope>NUCLEOTIDE SEQUENCE</scope>
    <source>
        <strain evidence="2">ECLA1</strain>
    </source>
</reference>
<dbReference type="SUPFAM" id="SSF57424">
    <property type="entry name" value="LDL receptor-like module"/>
    <property type="match status" value="1"/>
</dbReference>
<keyword evidence="3" id="KW-1185">Reference proteome</keyword>
<evidence type="ECO:0000256" key="1">
    <source>
        <dbReference type="ARBA" id="ARBA00023157"/>
    </source>
</evidence>
<dbReference type="CDD" id="cd00112">
    <property type="entry name" value="LDLa"/>
    <property type="match status" value="1"/>
</dbReference>
<dbReference type="Proteomes" id="UP001283361">
    <property type="component" value="Unassembled WGS sequence"/>
</dbReference>
<evidence type="ECO:0000313" key="3">
    <source>
        <dbReference type="Proteomes" id="UP001283361"/>
    </source>
</evidence>
<dbReference type="InterPro" id="IPR032675">
    <property type="entry name" value="LRR_dom_sf"/>
</dbReference>
<accession>A0AAE1CST8</accession>
<dbReference type="SUPFAM" id="SSF52058">
    <property type="entry name" value="L domain-like"/>
    <property type="match status" value="1"/>
</dbReference>
<sequence>MYGSSTKHSVLPHPDRICDGSTDCPDGSDETGCHVTCAEGFLCVAGFVVADDYDKFEPLTDLSLLDLRTRMVDFSHINVSSVLPTMSQLELTYLLDLRLSNCCFRHVLAPTPRFYHLSKLDLTYNLFRHMTDEASDLEVIVSGVRSLQILNLSHNALLKTFDTKALVSCVLT</sequence>
<dbReference type="AlphaFoldDB" id="A0AAE1CST8"/>
<organism evidence="2 3">
    <name type="scientific">Elysia crispata</name>
    <name type="common">lettuce slug</name>
    <dbReference type="NCBI Taxonomy" id="231223"/>
    <lineage>
        <taxon>Eukaryota</taxon>
        <taxon>Metazoa</taxon>
        <taxon>Spiralia</taxon>
        <taxon>Lophotrochozoa</taxon>
        <taxon>Mollusca</taxon>
        <taxon>Gastropoda</taxon>
        <taxon>Heterobranchia</taxon>
        <taxon>Euthyneura</taxon>
        <taxon>Panpulmonata</taxon>
        <taxon>Sacoglossa</taxon>
        <taxon>Placobranchoidea</taxon>
        <taxon>Plakobranchidae</taxon>
        <taxon>Elysia</taxon>
    </lineage>
</organism>
<keyword evidence="1" id="KW-1015">Disulfide bond</keyword>
<dbReference type="Gene3D" id="4.10.400.10">
    <property type="entry name" value="Low-density Lipoprotein Receptor"/>
    <property type="match status" value="1"/>
</dbReference>
<evidence type="ECO:0000313" key="2">
    <source>
        <dbReference type="EMBL" id="KAK3733431.1"/>
    </source>
</evidence>
<dbReference type="InterPro" id="IPR002172">
    <property type="entry name" value="LDrepeatLR_classA_rpt"/>
</dbReference>
<proteinExistence type="predicted"/>
<dbReference type="InterPro" id="IPR036055">
    <property type="entry name" value="LDL_receptor-like_sf"/>
</dbReference>